<reference evidence="3" key="1">
    <citation type="submission" date="2022-10" db="EMBL/GenBank/DDBJ databases">
        <title>The WGS of Solirubrobacter sp. CPCC 204708.</title>
        <authorList>
            <person name="Jiang Z."/>
        </authorList>
    </citation>
    <scope>NUCLEOTIDE SEQUENCE</scope>
    <source>
        <strain evidence="3">CPCC 204708</strain>
    </source>
</reference>
<name>A0ABT4RD78_9ACTN</name>
<accession>A0ABT4RD78</accession>
<keyword evidence="4" id="KW-1185">Reference proteome</keyword>
<dbReference type="Pfam" id="PF04264">
    <property type="entry name" value="YceI"/>
    <property type="match status" value="1"/>
</dbReference>
<evidence type="ECO:0000313" key="4">
    <source>
        <dbReference type="Proteomes" id="UP001147700"/>
    </source>
</evidence>
<dbReference type="InterPro" id="IPR036761">
    <property type="entry name" value="TTHA0802/YceI-like_sf"/>
</dbReference>
<dbReference type="RefSeq" id="WP_202955356.1">
    <property type="nucleotide sequence ID" value="NZ_JAPCID010000004.1"/>
</dbReference>
<protein>
    <submittedName>
        <fullName evidence="3">YceI family protein</fullName>
    </submittedName>
</protein>
<dbReference type="InterPro" id="IPR007372">
    <property type="entry name" value="Lipid/polyisoprenoid-bd_YceI"/>
</dbReference>
<dbReference type="EMBL" id="JAPCID010000004">
    <property type="protein sequence ID" value="MDA0136497.1"/>
    <property type="molecule type" value="Genomic_DNA"/>
</dbReference>
<sequence length="180" mass="18896">MSTAPTLARTFAGDRDHSSFGFAVKHMSINTFRGTFADVEATVTQHDDGALVVVGSAAVESISVTSPADLRTHLLGPDFFDAVQHPRIAFASAPAQPAVDGTIALPGELTIRNVTRPITATGTWSGVVEDPFGATRAALALRAVIDRRDYGMTWNLPLPRGGDALGTDVEIVVALELVAS</sequence>
<dbReference type="PANTHER" id="PTHR34406">
    <property type="entry name" value="PROTEIN YCEI"/>
    <property type="match status" value="1"/>
</dbReference>
<gene>
    <name evidence="3" type="ORF">OJ962_03240</name>
</gene>
<dbReference type="SUPFAM" id="SSF101874">
    <property type="entry name" value="YceI-like"/>
    <property type="match status" value="1"/>
</dbReference>
<evidence type="ECO:0000259" key="2">
    <source>
        <dbReference type="SMART" id="SM00867"/>
    </source>
</evidence>
<comment type="similarity">
    <text evidence="1">Belongs to the UPF0312 family.</text>
</comment>
<feature type="domain" description="Lipid/polyisoprenoid-binding YceI-like" evidence="2">
    <location>
        <begin position="10"/>
        <end position="178"/>
    </location>
</feature>
<evidence type="ECO:0000256" key="1">
    <source>
        <dbReference type="ARBA" id="ARBA00008812"/>
    </source>
</evidence>
<dbReference type="SMART" id="SM00867">
    <property type="entry name" value="YceI"/>
    <property type="match status" value="1"/>
</dbReference>
<comment type="caution">
    <text evidence="3">The sequence shown here is derived from an EMBL/GenBank/DDBJ whole genome shotgun (WGS) entry which is preliminary data.</text>
</comment>
<dbReference type="PANTHER" id="PTHR34406:SF1">
    <property type="entry name" value="PROTEIN YCEI"/>
    <property type="match status" value="1"/>
</dbReference>
<dbReference type="Gene3D" id="2.40.128.110">
    <property type="entry name" value="Lipid/polyisoprenoid-binding, YceI-like"/>
    <property type="match status" value="1"/>
</dbReference>
<dbReference type="Proteomes" id="UP001147700">
    <property type="component" value="Unassembled WGS sequence"/>
</dbReference>
<evidence type="ECO:0000313" key="3">
    <source>
        <dbReference type="EMBL" id="MDA0136497.1"/>
    </source>
</evidence>
<proteinExistence type="inferred from homology"/>
<organism evidence="3 4">
    <name type="scientific">Solirubrobacter deserti</name>
    <dbReference type="NCBI Taxonomy" id="2282478"/>
    <lineage>
        <taxon>Bacteria</taxon>
        <taxon>Bacillati</taxon>
        <taxon>Actinomycetota</taxon>
        <taxon>Thermoleophilia</taxon>
        <taxon>Solirubrobacterales</taxon>
        <taxon>Solirubrobacteraceae</taxon>
        <taxon>Solirubrobacter</taxon>
    </lineage>
</organism>